<feature type="domain" description="AB hydrolase-1" evidence="1">
    <location>
        <begin position="64"/>
        <end position="310"/>
    </location>
</feature>
<dbReference type="PANTHER" id="PTHR43433">
    <property type="entry name" value="HYDROLASE, ALPHA/BETA FOLD FAMILY PROTEIN"/>
    <property type="match status" value="1"/>
</dbReference>
<dbReference type="SUPFAM" id="SSF53474">
    <property type="entry name" value="alpha/beta-Hydrolases"/>
    <property type="match status" value="1"/>
</dbReference>
<sequence length="321" mass="33447">MSFRKLALSLIATAAVLGGAVLVTDRRAAAREAAAEAAFPPTGQVLTVDGVQVHADVRGEGPDLVLIHGASGNTRDFTHALADDLARRYRVIAMDRPGLGWTTDGGAPILSPGEQARILRAAASRLGATRPLVLGHSYGGAVALAWALEAPQGAAGLVIVSGATMPWEGGLGLWYRLTDSRAGRAILAPLIAAYAPARLAESTVAEIFAPDPAPPGYLERVGAGLSLRRHSLRANTAQVNGLLPHVRAMAERYGDIALPVEILHGDADTITPIDTHSRRLARVIPGAVLTELPGAGHMPHHTHPEAVAAAIDRAARRAGLR</sequence>
<dbReference type="InterPro" id="IPR000073">
    <property type="entry name" value="AB_hydrolase_1"/>
</dbReference>
<dbReference type="GO" id="GO:0016787">
    <property type="term" value="F:hydrolase activity"/>
    <property type="evidence" value="ECO:0007669"/>
    <property type="project" value="UniProtKB-KW"/>
</dbReference>
<comment type="caution">
    <text evidence="2">The sequence shown here is derived from an EMBL/GenBank/DDBJ whole genome shotgun (WGS) entry which is preliminary data.</text>
</comment>
<evidence type="ECO:0000313" key="3">
    <source>
        <dbReference type="Proteomes" id="UP000309450"/>
    </source>
</evidence>
<keyword evidence="3" id="KW-1185">Reference proteome</keyword>
<accession>A0A4S3MLR7</accession>
<dbReference type="PRINTS" id="PR00111">
    <property type="entry name" value="ABHYDROLASE"/>
</dbReference>
<evidence type="ECO:0000313" key="2">
    <source>
        <dbReference type="EMBL" id="THD83047.1"/>
    </source>
</evidence>
<organism evidence="2 3">
    <name type="scientific">Aliigemmobacter aestuarii</name>
    <dbReference type="NCBI Taxonomy" id="1445661"/>
    <lineage>
        <taxon>Bacteria</taxon>
        <taxon>Pseudomonadati</taxon>
        <taxon>Pseudomonadota</taxon>
        <taxon>Alphaproteobacteria</taxon>
        <taxon>Rhodobacterales</taxon>
        <taxon>Paracoccaceae</taxon>
        <taxon>Aliigemmobacter</taxon>
    </lineage>
</organism>
<name>A0A4S3MLR7_9RHOB</name>
<dbReference type="InterPro" id="IPR029058">
    <property type="entry name" value="AB_hydrolase_fold"/>
</dbReference>
<dbReference type="EMBL" id="SSND01000003">
    <property type="protein sequence ID" value="THD83047.1"/>
    <property type="molecule type" value="Genomic_DNA"/>
</dbReference>
<keyword evidence="2" id="KW-0378">Hydrolase</keyword>
<dbReference type="Proteomes" id="UP000309450">
    <property type="component" value="Unassembled WGS sequence"/>
</dbReference>
<proteinExistence type="predicted"/>
<evidence type="ECO:0000259" key="1">
    <source>
        <dbReference type="Pfam" id="PF12697"/>
    </source>
</evidence>
<dbReference type="InterPro" id="IPR050471">
    <property type="entry name" value="AB_hydrolase"/>
</dbReference>
<dbReference type="AlphaFoldDB" id="A0A4S3MLR7"/>
<dbReference type="PANTHER" id="PTHR43433:SF1">
    <property type="entry name" value="BLL5160 PROTEIN"/>
    <property type="match status" value="1"/>
</dbReference>
<reference evidence="2 3" key="1">
    <citation type="submission" date="2019-04" db="EMBL/GenBank/DDBJ databases">
        <title>Draft genome sequence of Gemmobacter aestuarii sp. nov.</title>
        <authorList>
            <person name="Hameed A."/>
            <person name="Lin S.-Y."/>
            <person name="Shahina M."/>
            <person name="Lai W.-A."/>
            <person name="Young C.-C."/>
        </authorList>
    </citation>
    <scope>NUCLEOTIDE SEQUENCE [LARGE SCALE GENOMIC DNA]</scope>
    <source>
        <strain evidence="2 3">CC-PW-75</strain>
    </source>
</reference>
<dbReference type="Pfam" id="PF12697">
    <property type="entry name" value="Abhydrolase_6"/>
    <property type="match status" value="1"/>
</dbReference>
<gene>
    <name evidence="2" type="ORF">E7811_12975</name>
</gene>
<dbReference type="Gene3D" id="3.40.50.1820">
    <property type="entry name" value="alpha/beta hydrolase"/>
    <property type="match status" value="1"/>
</dbReference>
<protein>
    <submittedName>
        <fullName evidence="2">Alpha/beta hydrolase</fullName>
    </submittedName>
</protein>
<dbReference type="OrthoDB" id="9815441at2"/>